<organism evidence="1 2">
    <name type="scientific">Arcicella rosea</name>
    <dbReference type="NCBI Taxonomy" id="502909"/>
    <lineage>
        <taxon>Bacteria</taxon>
        <taxon>Pseudomonadati</taxon>
        <taxon>Bacteroidota</taxon>
        <taxon>Cytophagia</taxon>
        <taxon>Cytophagales</taxon>
        <taxon>Flectobacillaceae</taxon>
        <taxon>Arcicella</taxon>
    </lineage>
</organism>
<proteinExistence type="predicted"/>
<reference evidence="1 2" key="1">
    <citation type="submission" date="2020-08" db="EMBL/GenBank/DDBJ databases">
        <title>Functional genomics of gut bacteria from endangered species of beetles.</title>
        <authorList>
            <person name="Carlos-Shanley C."/>
        </authorList>
    </citation>
    <scope>NUCLEOTIDE SEQUENCE [LARGE SCALE GENOMIC DNA]</scope>
    <source>
        <strain evidence="1 2">S00070</strain>
    </source>
</reference>
<name>A0A841ERZ4_9BACT</name>
<evidence type="ECO:0000313" key="1">
    <source>
        <dbReference type="EMBL" id="MBB6002211.1"/>
    </source>
</evidence>
<accession>A0A841ERZ4</accession>
<dbReference type="Proteomes" id="UP000524404">
    <property type="component" value="Unassembled WGS sequence"/>
</dbReference>
<comment type="caution">
    <text evidence="1">The sequence shown here is derived from an EMBL/GenBank/DDBJ whole genome shotgun (WGS) entry which is preliminary data.</text>
</comment>
<evidence type="ECO:0000313" key="2">
    <source>
        <dbReference type="Proteomes" id="UP000524404"/>
    </source>
</evidence>
<dbReference type="RefSeq" id="WP_184130792.1">
    <property type="nucleotide sequence ID" value="NZ_JACHKT010000004.1"/>
</dbReference>
<gene>
    <name evidence="1" type="ORF">HNP25_000861</name>
</gene>
<keyword evidence="2" id="KW-1185">Reference proteome</keyword>
<protein>
    <submittedName>
        <fullName evidence="1">SPASM domain peptide maturase of grasp-with-spasm system</fullName>
    </submittedName>
</protein>
<dbReference type="EMBL" id="JACHKT010000004">
    <property type="protein sequence ID" value="MBB6002211.1"/>
    <property type="molecule type" value="Genomic_DNA"/>
</dbReference>
<dbReference type="NCBIfam" id="TIGR04193">
    <property type="entry name" value="SPASM_w_grasp"/>
    <property type="match status" value="1"/>
</dbReference>
<dbReference type="InterPro" id="IPR026497">
    <property type="entry name" value="GRASP-with-SPASM"/>
</dbReference>
<sequence>MNSAKYFCLYSCCIPVKGFKRSTICDLQRNSYMYIPNYLVDILLKGNYKVKINDKNNELNSWLFRMAEGDYGFYTDNKNTINSIRKIDLSFEEIRPITNSIIDFSPCSNHDTSEIFSQLSQLLCESVELRFFHSETVENISDILESSNDSTFRSIEVLVKYNEELHTKDKLLLLFKRCNRLLKLTLHSAVDNYIFELDVNGKIIIYVTDIIDSESHCGVISKGFFSANLPLFAEAIKYNSCLNKKISIDKNGFIRNCPSCKEDFGKFGDISLQDALNLEQSKYLWNINKEMIDDCKICEHRFMCQDCRAYIKDEKNILSKPAKCNYNPYEAAWS</sequence>
<dbReference type="AlphaFoldDB" id="A0A841ERZ4"/>